<evidence type="ECO:0000256" key="1">
    <source>
        <dbReference type="ARBA" id="ARBA00005724"/>
    </source>
</evidence>
<dbReference type="EMBL" id="DAKRPA010000101">
    <property type="protein sequence ID" value="DAZ98633.1"/>
    <property type="molecule type" value="Genomic_DNA"/>
</dbReference>
<dbReference type="GO" id="GO:0016020">
    <property type="term" value="C:membrane"/>
    <property type="evidence" value="ECO:0007669"/>
    <property type="project" value="InterPro"/>
</dbReference>
<evidence type="ECO:0000256" key="3">
    <source>
        <dbReference type="SAM" id="MobiDB-lite"/>
    </source>
</evidence>
<dbReference type="SUPFAM" id="SSF48371">
    <property type="entry name" value="ARM repeat"/>
    <property type="match status" value="1"/>
</dbReference>
<accession>A0AAV2YZN8</accession>
<dbReference type="SUPFAM" id="SSF47661">
    <property type="entry name" value="t-snare proteins"/>
    <property type="match status" value="1"/>
</dbReference>
<feature type="compositionally biased region" description="Pro residues" evidence="3">
    <location>
        <begin position="1164"/>
        <end position="1175"/>
    </location>
</feature>
<dbReference type="InterPro" id="IPR016024">
    <property type="entry name" value="ARM-type_fold"/>
</dbReference>
<feature type="transmembrane region" description="Helical" evidence="4">
    <location>
        <begin position="280"/>
        <end position="297"/>
    </location>
</feature>
<comment type="similarity">
    <text evidence="2">Belongs to the syntaxin family.</text>
</comment>
<keyword evidence="4" id="KW-0812">Transmembrane</keyword>
<reference evidence="6" key="2">
    <citation type="journal article" date="2023" name="Microbiol Resour">
        <title>Decontamination and Annotation of the Draft Genome Sequence of the Oomycete Lagenidium giganteum ARSEF 373.</title>
        <authorList>
            <person name="Morgan W.R."/>
            <person name="Tartar A."/>
        </authorList>
    </citation>
    <scope>NUCLEOTIDE SEQUENCE</scope>
    <source>
        <strain evidence="6">ARSEF 373</strain>
    </source>
</reference>
<dbReference type="InterPro" id="IPR057407">
    <property type="entry name" value="HEAT_TANGO6"/>
</dbReference>
<dbReference type="Proteomes" id="UP001146120">
    <property type="component" value="Unassembled WGS sequence"/>
</dbReference>
<dbReference type="Pfam" id="PF10363">
    <property type="entry name" value="RTP1_C1"/>
    <property type="match status" value="1"/>
</dbReference>
<dbReference type="Pfam" id="PF05739">
    <property type="entry name" value="SNARE"/>
    <property type="match status" value="1"/>
</dbReference>
<dbReference type="PANTHER" id="PTHR20959:SF1">
    <property type="entry name" value="TRANSPORT AND GOLGI ORGANIZATION PROTEIN 6 HOMOLOG"/>
    <property type="match status" value="1"/>
</dbReference>
<organism evidence="6 7">
    <name type="scientific">Lagenidium giganteum</name>
    <dbReference type="NCBI Taxonomy" id="4803"/>
    <lineage>
        <taxon>Eukaryota</taxon>
        <taxon>Sar</taxon>
        <taxon>Stramenopiles</taxon>
        <taxon>Oomycota</taxon>
        <taxon>Peronosporomycetes</taxon>
        <taxon>Pythiales</taxon>
        <taxon>Pythiaceae</taxon>
    </lineage>
</organism>
<dbReference type="InterPro" id="IPR011989">
    <property type="entry name" value="ARM-like"/>
</dbReference>
<dbReference type="GO" id="GO:0006886">
    <property type="term" value="P:intracellular protein transport"/>
    <property type="evidence" value="ECO:0007669"/>
    <property type="project" value="InterPro"/>
</dbReference>
<keyword evidence="4" id="KW-1133">Transmembrane helix</keyword>
<dbReference type="GO" id="GO:0016192">
    <property type="term" value="P:vesicle-mediated transport"/>
    <property type="evidence" value="ECO:0007669"/>
    <property type="project" value="InterPro"/>
</dbReference>
<protein>
    <recommendedName>
        <fullName evidence="5">t-SNARE coiled-coil homology domain-containing protein</fullName>
    </recommendedName>
</protein>
<reference evidence="6" key="1">
    <citation type="submission" date="2022-11" db="EMBL/GenBank/DDBJ databases">
        <authorList>
            <person name="Morgan W.R."/>
            <person name="Tartar A."/>
        </authorList>
    </citation>
    <scope>NUCLEOTIDE SEQUENCE</scope>
    <source>
        <strain evidence="6">ARSEF 373</strain>
    </source>
</reference>
<keyword evidence="7" id="KW-1185">Reference proteome</keyword>
<evidence type="ECO:0000256" key="4">
    <source>
        <dbReference type="SAM" id="Phobius"/>
    </source>
</evidence>
<dbReference type="InterPro" id="IPR010989">
    <property type="entry name" value="SNARE"/>
</dbReference>
<gene>
    <name evidence="6" type="ORF">N0F65_000828</name>
</gene>
<dbReference type="Gene3D" id="1.25.10.10">
    <property type="entry name" value="Leucine-rich Repeat Variant"/>
    <property type="match status" value="1"/>
</dbReference>
<name>A0AAV2YZN8_9STRA</name>
<feature type="domain" description="T-SNARE coiled-coil homology" evidence="5">
    <location>
        <begin position="206"/>
        <end position="268"/>
    </location>
</feature>
<dbReference type="InterPro" id="IPR006012">
    <property type="entry name" value="Syntaxin/epimorphin_CS"/>
</dbReference>
<dbReference type="PROSITE" id="PS00914">
    <property type="entry name" value="SYNTAXIN"/>
    <property type="match status" value="1"/>
</dbReference>
<dbReference type="GO" id="GO:0009306">
    <property type="term" value="P:protein secretion"/>
    <property type="evidence" value="ECO:0007669"/>
    <property type="project" value="TreeGrafter"/>
</dbReference>
<dbReference type="GO" id="GO:0005484">
    <property type="term" value="F:SNAP receptor activity"/>
    <property type="evidence" value="ECO:0007669"/>
    <property type="project" value="InterPro"/>
</dbReference>
<sequence>MATRDLTRSFLQLRNDAKAKSLRRKNISGYHDEGHALMRNGGGPDDVAVDMTPPGWVDIVEQSNEHVAHIKEMMDKLAKLHTKRLMVRFDGSESKHEEEIGAMTQQITEEFRKAERVLQRMANDTHGANSAADAKTRQNVQRALATQLQSLSGDFRKSQKDYLAKVKNQKQGPAEFDFLSETNKPNRRSMDTGFNQAQISEIEIAEDLINERDQEIQHIAESITELATIFKELAVLVIDQGTILDRIDYNMEQVVEQTEKGIVELEKAEKIQKSNRPMKIIGILLILICIMTTLLVLKNIAVEMATMEEAVRCQAATMARLRGFVDALRDIKSEDDITEHVHQAVKLLSTSETPSVDQWSELLLGLLRDLVSCMQRIEEIENATKPATSGRAARQTAPAGLLSLRDYSVLQAAIEVIICWRAYGLVDEGVLLPIGKRRPTKTLQISTQVLQWAQRQDPADPNPTALNDLVQNLLELLLLPQLQPILMPKYVVELLALLMYGESVCKLPGCAQQRERLMRALPLRLSMSSIRAALGQSARKPSAAAVIAFKQKCGELLSELLMRDGGVQATIEMLLGAVDEGNTQARVQVATLICQCPSGVQPEAYITAVCQQIRDMLLIPPIQQTKLLCETASLVVNQLVSRDPAAFDSQLFTHLFRPLLLYGHITTHDQRDPANRGTIAHEDAVVRSVAILHLFLCGPPPSADLLTRLAPLFRPVAHMYNFARGSKSHLLQPLREVIVEFVRSAPHAEDLLQIAVLPSAPMLNTTLRQDGWSTRRGTPPSLRAGANGGIQLCVDGDFDEEADALRQKEVIMALVEILGSKELETSQVVGHLFASLLTTCMRVRKLLPLESGDDAKQPTDAAGVENILCFLLAIIEALGPSVLRSADVVLSCIDTVLQMYTSTKAKLVDQETDEPSMPDNDDEDEILTVCLGVIMTILEAGASTRSDSEELQLRAMLPVLETLSAQHRPQVAELASEARLRILSRGVAPAKPERKVETDNSFDDVLAAAAQDLSSTLVPLRARGVVILTKMVRRSQSERHHPQWQGRVVKLLDIFVEHLGDSESYVFLAAVQGLSSLADAHPKVAIPKLVAALQNHQLSLEKRIKLSEALLFTAKRCGETLPVYAQLFVFAYLDCIRPPATKTSPAPVRPISLIQDITDAPSTPATPPSPSPSPSPSLADATLRASCLSNLAEVCAMLQWALHPFVNDVMTCVFGILQLEVANSQSDVAVRRGAVFLIKYVLQLMGWKILEVMPGQLKPMYHTLKHVTRVERDSVVVFHATKALEALDTIMRQELFPHLDEDLSSAMSMLRIVN</sequence>
<comment type="similarity">
    <text evidence="1">Belongs to the Tango6 family.</text>
</comment>
<dbReference type="InterPro" id="IPR019414">
    <property type="entry name" value="Rtp1_C2"/>
</dbReference>
<evidence type="ECO:0000259" key="5">
    <source>
        <dbReference type="PROSITE" id="PS50192"/>
    </source>
</evidence>
<dbReference type="Gene3D" id="1.20.58.70">
    <property type="match status" value="1"/>
</dbReference>
<dbReference type="Pfam" id="PF10304">
    <property type="entry name" value="RTP1_C2"/>
    <property type="match status" value="1"/>
</dbReference>
<feature type="region of interest" description="Disordered" evidence="3">
    <location>
        <begin position="1159"/>
        <end position="1178"/>
    </location>
</feature>
<keyword evidence="4" id="KW-0472">Membrane</keyword>
<dbReference type="CDD" id="cd15845">
    <property type="entry name" value="SNARE_syntaxin16"/>
    <property type="match status" value="1"/>
</dbReference>
<dbReference type="PANTHER" id="PTHR20959">
    <property type="entry name" value="TRANSPORT AND GOLGI ORGANIZATION PROTEIN 6 FAMILY MEMBER"/>
    <property type="match status" value="1"/>
</dbReference>
<proteinExistence type="inferred from homology"/>
<dbReference type="SMART" id="SM00397">
    <property type="entry name" value="t_SNARE"/>
    <property type="match status" value="1"/>
</dbReference>
<evidence type="ECO:0000256" key="2">
    <source>
        <dbReference type="ARBA" id="ARBA00009063"/>
    </source>
</evidence>
<dbReference type="InterPro" id="IPR039600">
    <property type="entry name" value="TANGO6/Rtp1"/>
</dbReference>
<dbReference type="InterPro" id="IPR000727">
    <property type="entry name" value="T_SNARE_dom"/>
</dbReference>
<dbReference type="PROSITE" id="PS50192">
    <property type="entry name" value="T_SNARE"/>
    <property type="match status" value="1"/>
</dbReference>
<dbReference type="InterPro" id="IPR019451">
    <property type="entry name" value="Rtp1_C1"/>
</dbReference>
<comment type="caution">
    <text evidence="6">The sequence shown here is derived from an EMBL/GenBank/DDBJ whole genome shotgun (WGS) entry which is preliminary data.</text>
</comment>
<evidence type="ECO:0000313" key="6">
    <source>
        <dbReference type="EMBL" id="DAZ98633.1"/>
    </source>
</evidence>
<dbReference type="Pfam" id="PF23565">
    <property type="entry name" value="ARM_TANGO6"/>
    <property type="match status" value="1"/>
</dbReference>
<evidence type="ECO:0000313" key="7">
    <source>
        <dbReference type="Proteomes" id="UP001146120"/>
    </source>
</evidence>